<dbReference type="InterPro" id="IPR027806">
    <property type="entry name" value="HARBI1_dom"/>
</dbReference>
<evidence type="ECO:0000313" key="4">
    <source>
        <dbReference type="EMBL" id="CAF3663992.1"/>
    </source>
</evidence>
<name>A0A818RYF6_9BILA</name>
<organism evidence="4 5">
    <name type="scientific">Rotaria sordida</name>
    <dbReference type="NCBI Taxonomy" id="392033"/>
    <lineage>
        <taxon>Eukaryota</taxon>
        <taxon>Metazoa</taxon>
        <taxon>Spiralia</taxon>
        <taxon>Gnathifera</taxon>
        <taxon>Rotifera</taxon>
        <taxon>Eurotatoria</taxon>
        <taxon>Bdelloidea</taxon>
        <taxon>Philodinida</taxon>
        <taxon>Philodinidae</taxon>
        <taxon>Rotaria</taxon>
    </lineage>
</organism>
<dbReference type="PANTHER" id="PTHR23080">
    <property type="entry name" value="THAP DOMAIN PROTEIN"/>
    <property type="match status" value="1"/>
</dbReference>
<feature type="domain" description="DDE Tnp4" evidence="3">
    <location>
        <begin position="211"/>
        <end position="302"/>
    </location>
</feature>
<dbReference type="GO" id="GO:0046872">
    <property type="term" value="F:metal ion binding"/>
    <property type="evidence" value="ECO:0007669"/>
    <property type="project" value="UniProtKB-KW"/>
</dbReference>
<reference evidence="4" key="1">
    <citation type="submission" date="2021-02" db="EMBL/GenBank/DDBJ databases">
        <authorList>
            <person name="Nowell W R."/>
        </authorList>
    </citation>
    <scope>NUCLEOTIDE SEQUENCE</scope>
</reference>
<comment type="caution">
    <text evidence="4">The sequence shown here is derived from an EMBL/GenBank/DDBJ whole genome shotgun (WGS) entry which is preliminary data.</text>
</comment>
<sequence length="308" mass="36005">MSSRIEWSCSECRSVITDQRKYCAACHSMLRWTCHGSGRSGIYTNYYRHRGRCSSCIVEMDEDQQQEIRDKQLSIQQEFHTLDDKWQRSDESCVQHTELDVERVQELYDMCEEPLKKYRLHRYEQQTDIADRSYLSPMNLLVVTLWYLKHYHSEHYISTELNLGQSTVKYFLTEVLDILHSCVYQELVSLPVDLASRRSKHGPQQQYKLIVDSTSIAIPEPSDSNQRKAYCYGKSSTNYAIKVQIACDFNHHIVHVSDCYRGSTHDITILRNSGLLDYVEESLQIIADKGYIGEEYVITPKKNLMDVN</sequence>
<gene>
    <name evidence="4" type="ORF">OTI717_LOCUS10113</name>
</gene>
<comment type="cofactor">
    <cofactor evidence="1">
        <name>a divalent metal cation</name>
        <dbReference type="ChEBI" id="CHEBI:60240"/>
    </cofactor>
</comment>
<protein>
    <recommendedName>
        <fullName evidence="3">DDE Tnp4 domain-containing protein</fullName>
    </recommendedName>
</protein>
<dbReference type="Pfam" id="PF13359">
    <property type="entry name" value="DDE_Tnp_4"/>
    <property type="match status" value="1"/>
</dbReference>
<evidence type="ECO:0000259" key="3">
    <source>
        <dbReference type="Pfam" id="PF13359"/>
    </source>
</evidence>
<dbReference type="Proteomes" id="UP000663823">
    <property type="component" value="Unassembled WGS sequence"/>
</dbReference>
<evidence type="ECO:0000256" key="2">
    <source>
        <dbReference type="ARBA" id="ARBA00022723"/>
    </source>
</evidence>
<keyword evidence="2" id="KW-0479">Metal-binding</keyword>
<accession>A0A818RYF6</accession>
<evidence type="ECO:0000256" key="1">
    <source>
        <dbReference type="ARBA" id="ARBA00001968"/>
    </source>
</evidence>
<dbReference type="AlphaFoldDB" id="A0A818RYF6"/>
<proteinExistence type="predicted"/>
<evidence type="ECO:0000313" key="5">
    <source>
        <dbReference type="Proteomes" id="UP000663823"/>
    </source>
</evidence>
<dbReference type="EMBL" id="CAJOAX010000896">
    <property type="protein sequence ID" value="CAF3663992.1"/>
    <property type="molecule type" value="Genomic_DNA"/>
</dbReference>